<sequence length="770" mass="83101">MDLSRHQALHTKVFKGAEQPAPIWIPDPETLMETNMFGLMKQFNCASYAELFSHAARSSLQEVPSRSQFWSTVLERLHIDQAANITESCFQAHPESLALIFDDKTYTVSELEARVNAVANSLLTAGFAPGDRIAIIMPMDDKAVCIYLGLVRAGCIPVSIADSFSAEEIGVRLKVTSAKAVFTQDVITRGGKHHALYQRVVESGVSVRHVVIRTQSDQVSVLNDSDLDWDAFLLADSEKKSAHRVQATEVTNYLFSSGTTGTPKCIPWTHNTPIKCIFDAHAHMDVKPGDVVCWPTNLGWMMGPWLIYAALGNRATLALSSDIPTGPSFCKFVSEKKVTMLGLVPSIAKAWRALPSFDFDWSSIKCFASSGEASNAEDYFWLCSRVKGYRPVIEYCGGTEIGGGFLCGNMLVPQAPAAFSGPALGSDLVLLDDQGAVIEGEGEGELAVVPISYGLSSSLLNADHDKVYFEGMPSYQGLQLRRHGDCMRRFKNGYYRASGRLDDTMNLGGVKVSSVELERVCSTAAAVTECAAIGAPPAGGGPDRLVLFVVTGRTDTGEMQAEMQELLKTRLNPLFRLSEVIVVATLPRTASNKVQPPSPRNACSAIANPKYSIDEVIMGQVLTAGAGQNPARQSAIRGGVPESVPAMTINKVCGSGLRAVMMAAQCIRAGDAETVLAGGQENMSLSPHVLPKSRTGCSMGEWKMEDTMVKDGLWDAFNDIHMGVTAENIAEEYGISRHEQDAFAALSQKKAAAAQNAGRFQPQIVPIEAS</sequence>
<evidence type="ECO:0000259" key="2">
    <source>
        <dbReference type="Pfam" id="PF00108"/>
    </source>
</evidence>
<dbReference type="SUPFAM" id="SSF56801">
    <property type="entry name" value="Acetyl-CoA synthetase-like"/>
    <property type="match status" value="1"/>
</dbReference>
<evidence type="ECO:0000259" key="4">
    <source>
        <dbReference type="Pfam" id="PF13193"/>
    </source>
</evidence>
<dbReference type="Pfam" id="PF13193">
    <property type="entry name" value="AMP-binding_C"/>
    <property type="match status" value="1"/>
</dbReference>
<dbReference type="SUPFAM" id="SSF53901">
    <property type="entry name" value="Thiolase-like"/>
    <property type="match status" value="1"/>
</dbReference>
<dbReference type="Pfam" id="PF00501">
    <property type="entry name" value="AMP-binding"/>
    <property type="match status" value="1"/>
</dbReference>
<dbReference type="AlphaFoldDB" id="A0AAE0KYN2"/>
<organism evidence="5 6">
    <name type="scientific">Cymbomonas tetramitiformis</name>
    <dbReference type="NCBI Taxonomy" id="36881"/>
    <lineage>
        <taxon>Eukaryota</taxon>
        <taxon>Viridiplantae</taxon>
        <taxon>Chlorophyta</taxon>
        <taxon>Pyramimonadophyceae</taxon>
        <taxon>Pyramimonadales</taxon>
        <taxon>Pyramimonadaceae</taxon>
        <taxon>Cymbomonas</taxon>
    </lineage>
</organism>
<evidence type="ECO:0000256" key="1">
    <source>
        <dbReference type="ARBA" id="ARBA00022679"/>
    </source>
</evidence>
<dbReference type="InterPro" id="IPR016039">
    <property type="entry name" value="Thiolase-like"/>
</dbReference>
<feature type="domain" description="AMP-dependent synthetase/ligase" evidence="3">
    <location>
        <begin position="91"/>
        <end position="448"/>
    </location>
</feature>
<dbReference type="InterPro" id="IPR045851">
    <property type="entry name" value="AMP-bd_C_sf"/>
</dbReference>
<accession>A0AAE0KYN2</accession>
<gene>
    <name evidence="5" type="ORF">CYMTET_25955</name>
</gene>
<feature type="domain" description="AMP-binding enzyme C-terminal" evidence="4">
    <location>
        <begin position="516"/>
        <end position="593"/>
    </location>
</feature>
<dbReference type="EMBL" id="LGRX02013982">
    <property type="protein sequence ID" value="KAK3265354.1"/>
    <property type="molecule type" value="Genomic_DNA"/>
</dbReference>
<dbReference type="InterPro" id="IPR020616">
    <property type="entry name" value="Thiolase_N"/>
</dbReference>
<dbReference type="CDD" id="cd00751">
    <property type="entry name" value="thiolase"/>
    <property type="match status" value="1"/>
</dbReference>
<protein>
    <submittedName>
        <fullName evidence="5">Uncharacterized protein</fullName>
    </submittedName>
</protein>
<dbReference type="Pfam" id="PF00108">
    <property type="entry name" value="Thiolase_N"/>
    <property type="match status" value="1"/>
</dbReference>
<evidence type="ECO:0000259" key="3">
    <source>
        <dbReference type="Pfam" id="PF00501"/>
    </source>
</evidence>
<comment type="caution">
    <text evidence="5">The sequence shown here is derived from an EMBL/GenBank/DDBJ whole genome shotgun (WGS) entry which is preliminary data.</text>
</comment>
<feature type="domain" description="Thiolase N-terminal" evidence="2">
    <location>
        <begin position="610"/>
        <end position="768"/>
    </location>
</feature>
<evidence type="ECO:0000313" key="5">
    <source>
        <dbReference type="EMBL" id="KAK3265354.1"/>
    </source>
</evidence>
<dbReference type="InterPro" id="IPR002155">
    <property type="entry name" value="Thiolase"/>
</dbReference>
<dbReference type="InterPro" id="IPR042099">
    <property type="entry name" value="ANL_N_sf"/>
</dbReference>
<dbReference type="Gene3D" id="3.40.47.10">
    <property type="match status" value="1"/>
</dbReference>
<keyword evidence="6" id="KW-1185">Reference proteome</keyword>
<dbReference type="GO" id="GO:0016747">
    <property type="term" value="F:acyltransferase activity, transferring groups other than amino-acyl groups"/>
    <property type="evidence" value="ECO:0007669"/>
    <property type="project" value="InterPro"/>
</dbReference>
<name>A0AAE0KYN2_9CHLO</name>
<dbReference type="InterPro" id="IPR020845">
    <property type="entry name" value="AMP-binding_CS"/>
</dbReference>
<reference evidence="5 6" key="1">
    <citation type="journal article" date="2015" name="Genome Biol. Evol.">
        <title>Comparative Genomics of a Bacterivorous Green Alga Reveals Evolutionary Causalities and Consequences of Phago-Mixotrophic Mode of Nutrition.</title>
        <authorList>
            <person name="Burns J.A."/>
            <person name="Paasch A."/>
            <person name="Narechania A."/>
            <person name="Kim E."/>
        </authorList>
    </citation>
    <scope>NUCLEOTIDE SEQUENCE [LARGE SCALE GENOMIC DNA]</scope>
    <source>
        <strain evidence="5 6">PLY_AMNH</strain>
    </source>
</reference>
<dbReference type="Gene3D" id="3.30.300.30">
    <property type="match status" value="1"/>
</dbReference>
<proteinExistence type="predicted"/>
<dbReference type="PROSITE" id="PS00455">
    <property type="entry name" value="AMP_BINDING"/>
    <property type="match status" value="1"/>
</dbReference>
<dbReference type="Proteomes" id="UP001190700">
    <property type="component" value="Unassembled WGS sequence"/>
</dbReference>
<dbReference type="InterPro" id="IPR000873">
    <property type="entry name" value="AMP-dep_synth/lig_dom"/>
</dbReference>
<dbReference type="Gene3D" id="3.40.50.12780">
    <property type="entry name" value="N-terminal domain of ligase-like"/>
    <property type="match status" value="1"/>
</dbReference>
<dbReference type="InterPro" id="IPR020615">
    <property type="entry name" value="Thiolase_acyl_enz_int_AS"/>
</dbReference>
<dbReference type="PANTHER" id="PTHR44378">
    <property type="entry name" value="ACYL-ACTIVATING ENZYME 17, PEROXISOMAL-RELATED"/>
    <property type="match status" value="1"/>
</dbReference>
<keyword evidence="1" id="KW-0808">Transferase</keyword>
<evidence type="ECO:0000313" key="6">
    <source>
        <dbReference type="Proteomes" id="UP001190700"/>
    </source>
</evidence>
<dbReference type="InterPro" id="IPR025110">
    <property type="entry name" value="AMP-bd_C"/>
</dbReference>
<dbReference type="PANTHER" id="PTHR44378:SF2">
    <property type="entry name" value="ACYL-ACTIVATING ENZYME 17, PEROXISOMAL-RELATED"/>
    <property type="match status" value="1"/>
</dbReference>
<dbReference type="PROSITE" id="PS00098">
    <property type="entry name" value="THIOLASE_1"/>
    <property type="match status" value="1"/>
</dbReference>